<evidence type="ECO:0000256" key="6">
    <source>
        <dbReference type="ARBA" id="ARBA00035183"/>
    </source>
</evidence>
<dbReference type="Pfam" id="PF10501">
    <property type="entry name" value="Ribosomal_L50"/>
    <property type="match status" value="1"/>
</dbReference>
<dbReference type="AlphaFoldDB" id="A0A6A6P2S6"/>
<evidence type="ECO:0000313" key="9">
    <source>
        <dbReference type="Proteomes" id="UP000799766"/>
    </source>
</evidence>
<feature type="region of interest" description="Disordered" evidence="7">
    <location>
        <begin position="241"/>
        <end position="290"/>
    </location>
</feature>
<dbReference type="GO" id="GO:1990904">
    <property type="term" value="C:ribonucleoprotein complex"/>
    <property type="evidence" value="ECO:0007669"/>
    <property type="project" value="UniProtKB-KW"/>
</dbReference>
<organism evidence="8 9">
    <name type="scientific">Lineolata rhizophorae</name>
    <dbReference type="NCBI Taxonomy" id="578093"/>
    <lineage>
        <taxon>Eukaryota</taxon>
        <taxon>Fungi</taxon>
        <taxon>Dikarya</taxon>
        <taxon>Ascomycota</taxon>
        <taxon>Pezizomycotina</taxon>
        <taxon>Dothideomycetes</taxon>
        <taxon>Dothideomycetes incertae sedis</taxon>
        <taxon>Lineolatales</taxon>
        <taxon>Lineolataceae</taxon>
        <taxon>Lineolata</taxon>
    </lineage>
</organism>
<accession>A0A6A6P2S6</accession>
<evidence type="ECO:0000256" key="3">
    <source>
        <dbReference type="ARBA" id="ARBA00022980"/>
    </source>
</evidence>
<evidence type="ECO:0000256" key="4">
    <source>
        <dbReference type="ARBA" id="ARBA00023128"/>
    </source>
</evidence>
<sequence>MRRIPRAACVRPAHHLSLRPASRSHAVPFSSTGRCRKDDTDREQPAEADRKEWPLSERIRSRIWGVPLGQAPGREDPYDPNSPMRRQGAAEESGEKRKWLWRTGKKEGEEEEVTELERAEDVSETPEYQEAKTWDGLAWVGGEAFVEAMKPSPKYRKYGPATQLQETDDIHEALHRAVVEVLILREEGEDLVKACHAPITPELNWASSVAVQPSEDGESVTLEYHEPMARTYILELMKSNNESQSAADAEGKEGGVEDQEVGAEDQRAAAEEEQLAAENEQPTADEEHVTVEEEQVASEEEQQVTTTPGKASNAFEGYRHSNWMAVPLSDMELKFAVIKRAMQLTGIHVSDPAINDINTVGNLATAMITPPPPKKLAQHLAQSEELAELPNVRVFGRRVTPIDKEKRIGRWKIIEEELRRLDLPVTGHR</sequence>
<keyword evidence="3" id="KW-0689">Ribosomal protein</keyword>
<dbReference type="GO" id="GO:0005739">
    <property type="term" value="C:mitochondrion"/>
    <property type="evidence" value="ECO:0007669"/>
    <property type="project" value="UniProtKB-SubCell"/>
</dbReference>
<dbReference type="GO" id="GO:0005840">
    <property type="term" value="C:ribosome"/>
    <property type="evidence" value="ECO:0007669"/>
    <property type="project" value="UniProtKB-KW"/>
</dbReference>
<name>A0A6A6P2S6_9PEZI</name>
<keyword evidence="9" id="KW-1185">Reference proteome</keyword>
<dbReference type="EMBL" id="MU001679">
    <property type="protein sequence ID" value="KAF2457753.1"/>
    <property type="molecule type" value="Genomic_DNA"/>
</dbReference>
<keyword evidence="5" id="KW-0687">Ribonucleoprotein</keyword>
<dbReference type="OrthoDB" id="6220758at2759"/>
<dbReference type="Proteomes" id="UP000799766">
    <property type="component" value="Unassembled WGS sequence"/>
</dbReference>
<reference evidence="8" key="1">
    <citation type="journal article" date="2020" name="Stud. Mycol.">
        <title>101 Dothideomycetes genomes: a test case for predicting lifestyles and emergence of pathogens.</title>
        <authorList>
            <person name="Haridas S."/>
            <person name="Albert R."/>
            <person name="Binder M."/>
            <person name="Bloem J."/>
            <person name="Labutti K."/>
            <person name="Salamov A."/>
            <person name="Andreopoulos B."/>
            <person name="Baker S."/>
            <person name="Barry K."/>
            <person name="Bills G."/>
            <person name="Bluhm B."/>
            <person name="Cannon C."/>
            <person name="Castanera R."/>
            <person name="Culley D."/>
            <person name="Daum C."/>
            <person name="Ezra D."/>
            <person name="Gonzalez J."/>
            <person name="Henrissat B."/>
            <person name="Kuo A."/>
            <person name="Liang C."/>
            <person name="Lipzen A."/>
            <person name="Lutzoni F."/>
            <person name="Magnuson J."/>
            <person name="Mondo S."/>
            <person name="Nolan M."/>
            <person name="Ohm R."/>
            <person name="Pangilinan J."/>
            <person name="Park H.-J."/>
            <person name="Ramirez L."/>
            <person name="Alfaro M."/>
            <person name="Sun H."/>
            <person name="Tritt A."/>
            <person name="Yoshinaga Y."/>
            <person name="Zwiers L.-H."/>
            <person name="Turgeon B."/>
            <person name="Goodwin S."/>
            <person name="Spatafora J."/>
            <person name="Crous P."/>
            <person name="Grigoriev I."/>
        </authorList>
    </citation>
    <scope>NUCLEOTIDE SEQUENCE</scope>
    <source>
        <strain evidence="8">ATCC 16933</strain>
    </source>
</reference>
<feature type="compositionally biased region" description="Basic and acidic residues" evidence="7">
    <location>
        <begin position="93"/>
        <end position="108"/>
    </location>
</feature>
<evidence type="ECO:0000256" key="1">
    <source>
        <dbReference type="ARBA" id="ARBA00004173"/>
    </source>
</evidence>
<evidence type="ECO:0000256" key="7">
    <source>
        <dbReference type="SAM" id="MobiDB-lite"/>
    </source>
</evidence>
<evidence type="ECO:0000256" key="5">
    <source>
        <dbReference type="ARBA" id="ARBA00023274"/>
    </source>
</evidence>
<feature type="region of interest" description="Disordered" evidence="7">
    <location>
        <begin position="18"/>
        <end position="130"/>
    </location>
</feature>
<proteinExistence type="inferred from homology"/>
<protein>
    <recommendedName>
        <fullName evidence="6">Large ribosomal subunit protein mL50</fullName>
    </recommendedName>
</protein>
<evidence type="ECO:0000256" key="2">
    <source>
        <dbReference type="ARBA" id="ARBA00008860"/>
    </source>
</evidence>
<dbReference type="InterPro" id="IPR018305">
    <property type="entry name" value="Ribosomal_m50"/>
</dbReference>
<feature type="compositionally biased region" description="Basic and acidic residues" evidence="7">
    <location>
        <begin position="35"/>
        <end position="60"/>
    </location>
</feature>
<keyword evidence="4" id="KW-0496">Mitochondrion</keyword>
<comment type="similarity">
    <text evidence="2">Belongs to the mitochondrion-specific ribosomal protein mL50 family.</text>
</comment>
<comment type="subcellular location">
    <subcellularLocation>
        <location evidence="1">Mitochondrion</location>
    </subcellularLocation>
</comment>
<evidence type="ECO:0000313" key="8">
    <source>
        <dbReference type="EMBL" id="KAF2457753.1"/>
    </source>
</evidence>
<gene>
    <name evidence="8" type="ORF">BDY21DRAFT_371325</name>
</gene>